<protein>
    <recommendedName>
        <fullName evidence="3">NADPH-dependent FMN reductase-like domain-containing protein</fullName>
    </recommendedName>
</protein>
<dbReference type="PATRIC" id="fig|520762.4.peg.464"/>
<dbReference type="GO" id="GO:0016491">
    <property type="term" value="F:oxidoreductase activity"/>
    <property type="evidence" value="ECO:0007669"/>
    <property type="project" value="InterPro"/>
</dbReference>
<feature type="domain" description="NADPH-dependent FMN reductase-like" evidence="3">
    <location>
        <begin position="163"/>
        <end position="316"/>
    </location>
</feature>
<evidence type="ECO:0000313" key="4">
    <source>
        <dbReference type="EMBL" id="KXG77680.1"/>
    </source>
</evidence>
<organism evidence="4 5">
    <name type="scientific">Thermotalea metallivorans</name>
    <dbReference type="NCBI Taxonomy" id="520762"/>
    <lineage>
        <taxon>Bacteria</taxon>
        <taxon>Bacillati</taxon>
        <taxon>Bacillota</taxon>
        <taxon>Clostridia</taxon>
        <taxon>Peptostreptococcales</taxon>
        <taxon>Thermotaleaceae</taxon>
        <taxon>Thermotalea</taxon>
    </lineage>
</organism>
<proteinExistence type="predicted"/>
<dbReference type="AlphaFoldDB" id="A0A140LAV5"/>
<dbReference type="EMBL" id="LOEE01000012">
    <property type="protein sequence ID" value="KXG77680.1"/>
    <property type="molecule type" value="Genomic_DNA"/>
</dbReference>
<keyword evidence="5" id="KW-1185">Reference proteome</keyword>
<keyword evidence="1" id="KW-0285">Flavoprotein</keyword>
<dbReference type="InterPro" id="IPR005025">
    <property type="entry name" value="FMN_Rdtase-like_dom"/>
</dbReference>
<evidence type="ECO:0000256" key="1">
    <source>
        <dbReference type="ARBA" id="ARBA00022630"/>
    </source>
</evidence>
<dbReference type="STRING" id="520762.AN619_04100"/>
<evidence type="ECO:0000313" key="5">
    <source>
        <dbReference type="Proteomes" id="UP000070456"/>
    </source>
</evidence>
<sequence>MNEVYVLMPGEVSDQLLRMAEAATAGMKNIVIREAKNLPDLRNKKIIFAVQLNQAGYNIGFFQMLSDLWLRGRDALAGAEAVILIHSHHELFTKSMAQNIIFMTNQLGCRFPGHPLVEATGSLENFRTWQKNLHKPLEDICLELCEKLGNHFIQDQPMLIKKPKILVLHASSHSTSNTLMLWNMVKQHLEGQDIQELHVENGTIIDCKGCSYTTCKHFSKRNSCFYGGAIVQEILPAIERADAVVWICPNYNDSVSAKLMAVINRMTVLYRRTKLYHKTMFAVIVSGNSGSDSVAKQLIGALNINKSFRLPPYFAIMATANDPGSIHDVPNIGERTKDFAQNILQEIKG</sequence>
<gene>
    <name evidence="4" type="ORF">AN619_04100</name>
</gene>
<dbReference type="InterPro" id="IPR051796">
    <property type="entry name" value="ISF_SsuE-like"/>
</dbReference>
<evidence type="ECO:0000259" key="3">
    <source>
        <dbReference type="Pfam" id="PF03358"/>
    </source>
</evidence>
<dbReference type="Proteomes" id="UP000070456">
    <property type="component" value="Unassembled WGS sequence"/>
</dbReference>
<reference evidence="4 5" key="1">
    <citation type="submission" date="2015-12" db="EMBL/GenBank/DDBJ databases">
        <title>Draft genome sequence of the thermoanaerobe Thermotalea metallivorans, an isolate from the runoff channel of the Great Artesian Basin, Australia.</title>
        <authorList>
            <person name="Patel B.K."/>
        </authorList>
    </citation>
    <scope>NUCLEOTIDE SEQUENCE [LARGE SCALE GENOMIC DNA]</scope>
    <source>
        <strain evidence="4 5">B2-1</strain>
    </source>
</reference>
<keyword evidence="2" id="KW-0288">FMN</keyword>
<evidence type="ECO:0000256" key="2">
    <source>
        <dbReference type="ARBA" id="ARBA00022643"/>
    </source>
</evidence>
<dbReference type="OrthoDB" id="1705236at2"/>
<dbReference type="RefSeq" id="WP_068554591.1">
    <property type="nucleotide sequence ID" value="NZ_LOEE01000012.1"/>
</dbReference>
<dbReference type="Gene3D" id="3.40.50.360">
    <property type="match status" value="1"/>
</dbReference>
<comment type="caution">
    <text evidence="4">The sequence shown here is derived from an EMBL/GenBank/DDBJ whole genome shotgun (WGS) entry which is preliminary data.</text>
</comment>
<dbReference type="SUPFAM" id="SSF52218">
    <property type="entry name" value="Flavoproteins"/>
    <property type="match status" value="1"/>
</dbReference>
<accession>A0A140LAV5</accession>
<dbReference type="PANTHER" id="PTHR43278:SF2">
    <property type="entry name" value="IRON-SULFUR FLAVOPROTEIN"/>
    <property type="match status" value="1"/>
</dbReference>
<dbReference type="InterPro" id="IPR029039">
    <property type="entry name" value="Flavoprotein-like_sf"/>
</dbReference>
<dbReference type="Pfam" id="PF03358">
    <property type="entry name" value="FMN_red"/>
    <property type="match status" value="1"/>
</dbReference>
<dbReference type="PANTHER" id="PTHR43278">
    <property type="entry name" value="NAD(P)H-DEPENDENT FMN-CONTAINING OXIDOREDUCTASE YWQN-RELATED"/>
    <property type="match status" value="1"/>
</dbReference>
<name>A0A140LAV5_9FIRM</name>